<dbReference type="NCBIfam" id="NF033527">
    <property type="entry name" value="transpos_Tn3"/>
    <property type="match status" value="1"/>
</dbReference>
<evidence type="ECO:0000313" key="7">
    <source>
        <dbReference type="EMBL" id="KPV54826.1"/>
    </source>
</evidence>
<keyword evidence="3" id="KW-0238">DNA-binding</keyword>
<proteinExistence type="inferred from homology"/>
<keyword evidence="4" id="KW-0233">DNA recombination</keyword>
<accession>A0A0P9DN01</accession>
<evidence type="ECO:0000256" key="4">
    <source>
        <dbReference type="ARBA" id="ARBA00023172"/>
    </source>
</evidence>
<comment type="caution">
    <text evidence="7">The sequence shown here is derived from an EMBL/GenBank/DDBJ whole genome shotgun (WGS) entry which is preliminary data.</text>
</comment>
<evidence type="ECO:0000256" key="1">
    <source>
        <dbReference type="ARBA" id="ARBA00009402"/>
    </source>
</evidence>
<dbReference type="Pfam" id="PF13700">
    <property type="entry name" value="DUF4158"/>
    <property type="match status" value="1"/>
</dbReference>
<gene>
    <name evidence="7" type="ORF">SE17_01365</name>
</gene>
<keyword evidence="2" id="KW-0815">Transposition</keyword>
<evidence type="ECO:0000256" key="2">
    <source>
        <dbReference type="ARBA" id="ARBA00022578"/>
    </source>
</evidence>
<dbReference type="AlphaFoldDB" id="A0A0P9DN01"/>
<dbReference type="EMBL" id="LJCR01000013">
    <property type="protein sequence ID" value="KPV54826.1"/>
    <property type="molecule type" value="Genomic_DNA"/>
</dbReference>
<dbReference type="InterPro" id="IPR025296">
    <property type="entry name" value="DUF4158"/>
</dbReference>
<evidence type="ECO:0000256" key="3">
    <source>
        <dbReference type="ARBA" id="ARBA00023125"/>
    </source>
</evidence>
<evidence type="ECO:0000313" key="8">
    <source>
        <dbReference type="Proteomes" id="UP000050509"/>
    </source>
</evidence>
<dbReference type="InterPro" id="IPR047653">
    <property type="entry name" value="Tn3-like_transpos"/>
</dbReference>
<dbReference type="GO" id="GO:0003677">
    <property type="term" value="F:DNA binding"/>
    <property type="evidence" value="ECO:0007669"/>
    <property type="project" value="UniProtKB-KW"/>
</dbReference>
<feature type="domain" description="DUF4158" evidence="6">
    <location>
        <begin position="15"/>
        <end position="176"/>
    </location>
</feature>
<dbReference type="InterPro" id="IPR002513">
    <property type="entry name" value="Tn3_Tnp_DDE_dom"/>
</dbReference>
<reference evidence="7 8" key="1">
    <citation type="submission" date="2015-09" db="EMBL/GenBank/DDBJ databases">
        <title>Draft genome sequence of Kouleothrix aurantiaca JCM 19913.</title>
        <authorList>
            <person name="Hemp J."/>
        </authorList>
    </citation>
    <scope>NUCLEOTIDE SEQUENCE [LARGE SCALE GENOMIC DNA]</scope>
    <source>
        <strain evidence="7 8">COM-B</strain>
    </source>
</reference>
<keyword evidence="8" id="KW-1185">Reference proteome</keyword>
<evidence type="ECO:0000259" key="6">
    <source>
        <dbReference type="Pfam" id="PF13700"/>
    </source>
</evidence>
<dbReference type="Proteomes" id="UP000050509">
    <property type="component" value="Unassembled WGS sequence"/>
</dbReference>
<protein>
    <submittedName>
        <fullName evidence="7">Transposase</fullName>
    </submittedName>
</protein>
<dbReference type="PATRIC" id="fig|186479.3.peg.1308"/>
<dbReference type="Pfam" id="PF01526">
    <property type="entry name" value="DDE_Tnp_Tn3"/>
    <property type="match status" value="1"/>
</dbReference>
<name>A0A0P9DN01_9CHLR</name>
<feature type="domain" description="Tn3 transposase DDE" evidence="5">
    <location>
        <begin position="607"/>
        <end position="997"/>
    </location>
</feature>
<evidence type="ECO:0000259" key="5">
    <source>
        <dbReference type="Pfam" id="PF01526"/>
    </source>
</evidence>
<sequence length="1032" mass="119327">MTDQEEPTLSKRLQILTEEEIDALYGRPCFTAEERELYFTLTGPEQQILQRFRLLHVQVYFLLQLGYFKAKQLLFTFALADVPDDVSYLVERYFPDATHRPVRPLTKRTILKVRQVILELCQYRLCTAAERHQLLLRAQQAARISSQPIYVFRAVLQYLIDQRLVLPGYTVMQEAIVGKALTAEHNRLMSLLQTHLTAAECATLDQLFDDVDGLYHITLLKREPKEFTRTEMRQELNRGDTLRPLYQVATRIVPYLAISNEAIKYYASLVGYYSVFRLTQLDRWTVYLYLLCFILHRYQRVHDHLLTCFIHLVNGALDEVKVAVKDDIAEQRLERNADLAKAGHILKLFTSDQIAATAPFEDVRTQAFAILDRHKLDRIADYISTKVSFDEQALHWEQFEKQARRLKLHLRPLLLAVDLSATRADAPLLSAIQFLKTTFQHGRSLGQLAADTIPTNFIPVRHKRYLYTHDETGHKRLIPDRYELLVYRLLRNALEAGDIFCRHSVRFRSFEDDLLDNQQWKDKERLIVQTGLLILLQPVQDHLAALERLLEERIQAVNQRIVQKENTHFQIKSRGKRIRWTLQYPRGSEPVNHPIFDTVRQVDIGSLLHFVDQACQFLTQFDHVLGRYGKQAADNRALRACLIAWGTNMGLGRMGEISDISYQTLARTSENFIRPETLKAANDCVSNAIASLPIFQYYDLGEVVHSSSDGQKFESRLPTFNARHASKYFGLQRGIVAYTLIANHIPVNARIIGANEHESHYVFDLLFNNTTSIQSQVHSTDTHGTNEVNFALLHMFNYQFAPRYKNIQEKMRTALYGFQHPRQYGDLILKPIRKINTELIREEWDNLQRIFVSLALKTTTQSIIVSKLSAYARKNKTRRALWEYDAIIRSLYLLDYIDSPPLRQNVQRALNRGENYHQLRRAVSYANFGKLRFKSEDDQVLWSECSRLISNSIIYYNATILSRLLAHKEAAGGREGAAVLKQVSPVAWQHINFYGRYEFTKAPTPINLDGIVAELAQRPIVPVEEAAEGTAP</sequence>
<dbReference type="GO" id="GO:0006313">
    <property type="term" value="P:DNA transposition"/>
    <property type="evidence" value="ECO:0007669"/>
    <property type="project" value="InterPro"/>
</dbReference>
<organism evidence="7 8">
    <name type="scientific">Kouleothrix aurantiaca</name>
    <dbReference type="NCBI Taxonomy" id="186479"/>
    <lineage>
        <taxon>Bacteria</taxon>
        <taxon>Bacillati</taxon>
        <taxon>Chloroflexota</taxon>
        <taxon>Chloroflexia</taxon>
        <taxon>Chloroflexales</taxon>
        <taxon>Roseiflexineae</taxon>
        <taxon>Roseiflexaceae</taxon>
        <taxon>Kouleothrix</taxon>
    </lineage>
</organism>
<dbReference type="GO" id="GO:0004803">
    <property type="term" value="F:transposase activity"/>
    <property type="evidence" value="ECO:0007669"/>
    <property type="project" value="InterPro"/>
</dbReference>
<comment type="similarity">
    <text evidence="1">Belongs to the transposase 7 family.</text>
</comment>